<evidence type="ECO:0000313" key="3">
    <source>
        <dbReference type="EMBL" id="KAF2794389.1"/>
    </source>
</evidence>
<dbReference type="EMBL" id="MU001893">
    <property type="protein sequence ID" value="KAF2794389.1"/>
    <property type="molecule type" value="Genomic_DNA"/>
</dbReference>
<name>A0A6A6XD29_9PLEO</name>
<dbReference type="InterPro" id="IPR013830">
    <property type="entry name" value="SGNH_hydro"/>
</dbReference>
<accession>A0A6A6XD29</accession>
<dbReference type="PANTHER" id="PTHR43784">
    <property type="entry name" value="GDSL-LIKE LIPASE/ACYLHYDROLASE, PUTATIVE (AFU_ORTHOLOGUE AFUA_2G00820)-RELATED"/>
    <property type="match status" value="1"/>
</dbReference>
<gene>
    <name evidence="3" type="ORF">K505DRAFT_242267</name>
</gene>
<evidence type="ECO:0000313" key="4">
    <source>
        <dbReference type="Proteomes" id="UP000799757"/>
    </source>
</evidence>
<evidence type="ECO:0000256" key="1">
    <source>
        <dbReference type="SAM" id="SignalP"/>
    </source>
</evidence>
<dbReference type="InterPro" id="IPR036514">
    <property type="entry name" value="SGNH_hydro_sf"/>
</dbReference>
<dbReference type="PANTHER" id="PTHR43784:SF3">
    <property type="entry name" value="GDSL FAMILY LIPASE"/>
    <property type="match status" value="1"/>
</dbReference>
<keyword evidence="1" id="KW-0732">Signal</keyword>
<evidence type="ECO:0000259" key="2">
    <source>
        <dbReference type="Pfam" id="PF13472"/>
    </source>
</evidence>
<dbReference type="SUPFAM" id="SSF52266">
    <property type="entry name" value="SGNH hydrolase"/>
    <property type="match status" value="1"/>
</dbReference>
<reference evidence="3" key="1">
    <citation type="journal article" date="2020" name="Stud. Mycol.">
        <title>101 Dothideomycetes genomes: a test case for predicting lifestyles and emergence of pathogens.</title>
        <authorList>
            <person name="Haridas S."/>
            <person name="Albert R."/>
            <person name="Binder M."/>
            <person name="Bloem J."/>
            <person name="Labutti K."/>
            <person name="Salamov A."/>
            <person name="Andreopoulos B."/>
            <person name="Baker S."/>
            <person name="Barry K."/>
            <person name="Bills G."/>
            <person name="Bluhm B."/>
            <person name="Cannon C."/>
            <person name="Castanera R."/>
            <person name="Culley D."/>
            <person name="Daum C."/>
            <person name="Ezra D."/>
            <person name="Gonzalez J."/>
            <person name="Henrissat B."/>
            <person name="Kuo A."/>
            <person name="Liang C."/>
            <person name="Lipzen A."/>
            <person name="Lutzoni F."/>
            <person name="Magnuson J."/>
            <person name="Mondo S."/>
            <person name="Nolan M."/>
            <person name="Ohm R."/>
            <person name="Pangilinan J."/>
            <person name="Park H.-J."/>
            <person name="Ramirez L."/>
            <person name="Alfaro M."/>
            <person name="Sun H."/>
            <person name="Tritt A."/>
            <person name="Yoshinaga Y."/>
            <person name="Zwiers L.-H."/>
            <person name="Turgeon B."/>
            <person name="Goodwin S."/>
            <person name="Spatafora J."/>
            <person name="Crous P."/>
            <person name="Grigoriev I."/>
        </authorList>
    </citation>
    <scope>NUCLEOTIDE SEQUENCE</scope>
    <source>
        <strain evidence="3">CBS 109.77</strain>
    </source>
</reference>
<organism evidence="3 4">
    <name type="scientific">Melanomma pulvis-pyrius CBS 109.77</name>
    <dbReference type="NCBI Taxonomy" id="1314802"/>
    <lineage>
        <taxon>Eukaryota</taxon>
        <taxon>Fungi</taxon>
        <taxon>Dikarya</taxon>
        <taxon>Ascomycota</taxon>
        <taxon>Pezizomycotina</taxon>
        <taxon>Dothideomycetes</taxon>
        <taxon>Pleosporomycetidae</taxon>
        <taxon>Pleosporales</taxon>
        <taxon>Melanommataceae</taxon>
        <taxon>Melanomma</taxon>
    </lineage>
</organism>
<protein>
    <submittedName>
        <fullName evidence="3">SGNH hydrolase</fullName>
    </submittedName>
</protein>
<dbReference type="Gene3D" id="3.40.50.1110">
    <property type="entry name" value="SGNH hydrolase"/>
    <property type="match status" value="1"/>
</dbReference>
<dbReference type="Pfam" id="PF13472">
    <property type="entry name" value="Lipase_GDSL_2"/>
    <property type="match status" value="1"/>
</dbReference>
<keyword evidence="3" id="KW-0378">Hydrolase</keyword>
<dbReference type="AlphaFoldDB" id="A0A6A6XD29"/>
<dbReference type="CDD" id="cd01830">
    <property type="entry name" value="XynE_like"/>
    <property type="match status" value="1"/>
</dbReference>
<dbReference type="OrthoDB" id="10071171at2759"/>
<feature type="signal peptide" evidence="1">
    <location>
        <begin position="1"/>
        <end position="20"/>
    </location>
</feature>
<feature type="domain" description="SGNH hydrolase-type esterase" evidence="2">
    <location>
        <begin position="230"/>
        <end position="426"/>
    </location>
</feature>
<dbReference type="GO" id="GO:0016787">
    <property type="term" value="F:hydrolase activity"/>
    <property type="evidence" value="ECO:0007669"/>
    <property type="project" value="UniProtKB-KW"/>
</dbReference>
<proteinExistence type="predicted"/>
<dbReference type="InterPro" id="IPR053140">
    <property type="entry name" value="GDSL_Rv0518-like"/>
</dbReference>
<feature type="chain" id="PRO_5025673793" evidence="1">
    <location>
        <begin position="21"/>
        <end position="447"/>
    </location>
</feature>
<keyword evidence="4" id="KW-1185">Reference proteome</keyword>
<dbReference type="Proteomes" id="UP000799757">
    <property type="component" value="Unassembled WGS sequence"/>
</dbReference>
<sequence length="447" mass="47574">MLSLRSFVLLAAVASVFVLGDDVEIYSIGNRAIRPNPPNGRWVDTWASMPQLTEPANLPPAPFNQTGAVFVNSTIRQTLHLSIGASQIRLKISNAFGVTNLPVTAVTVALPANDTAGIHQIQTKTLQKVTFSGRDSISIPNGALAVSDPLNFKVKSQSVLTVTIYLATGQTTNSITSHPGSRTTSWWQTGNAVSAPQLSITSPTQSAAHWYFLSAIEAWVPPTSGTLLIVGDSITDGRGSDTNKNNRWPDLLLARLQQSPSTSHIGIANLAAGGNRVLADGLGPSALARIDRDVLAHPGVQYVLLFEGVNDIGTAAATPAAQDAVYAELVAAYAQIAARLHAHGLPVFAATITPFSAPTNSSAQPYSAPEREVTRRRVNAWIRGSGVFDAVVDFDAVLADPRVSGRLGPEWDSGDYLHPNVRGYQRLADFFPVGLFREWRGGVGGFV</sequence>